<keyword evidence="7 8" id="KW-0132">Cell division</keyword>
<evidence type="ECO:0000259" key="10">
    <source>
        <dbReference type="Pfam" id="PF08245"/>
    </source>
</evidence>
<dbReference type="SUPFAM" id="SSF53623">
    <property type="entry name" value="MurD-like peptide ligases, catalytic domain"/>
    <property type="match status" value="1"/>
</dbReference>
<organism evidence="11 12">
    <name type="scientific">Pontimonas salivibrio</name>
    <dbReference type="NCBI Taxonomy" id="1159327"/>
    <lineage>
        <taxon>Bacteria</taxon>
        <taxon>Bacillati</taxon>
        <taxon>Actinomycetota</taxon>
        <taxon>Actinomycetes</taxon>
        <taxon>Micrococcales</taxon>
        <taxon>Microbacteriaceae</taxon>
        <taxon>Pontimonas</taxon>
    </lineage>
</organism>
<dbReference type="GO" id="GO:0005524">
    <property type="term" value="F:ATP binding"/>
    <property type="evidence" value="ECO:0007669"/>
    <property type="project" value="UniProtKB-UniRule"/>
</dbReference>
<dbReference type="KEGG" id="psai:C3B54_111517"/>
<keyword evidence="12" id="KW-1185">Reference proteome</keyword>
<comment type="subcellular location">
    <subcellularLocation>
        <location evidence="1 7 8">Cytoplasm</location>
    </subcellularLocation>
</comment>
<dbReference type="Proteomes" id="UP000243077">
    <property type="component" value="Chromosome"/>
</dbReference>
<keyword evidence="7 8" id="KW-0133">Cell shape</keyword>
<dbReference type="InterPro" id="IPR013221">
    <property type="entry name" value="Mur_ligase_cen"/>
</dbReference>
<keyword evidence="7 8" id="KW-0573">Peptidoglycan synthesis</keyword>
<dbReference type="HAMAP" id="MF_00639">
    <property type="entry name" value="MurD"/>
    <property type="match status" value="1"/>
</dbReference>
<evidence type="ECO:0000256" key="8">
    <source>
        <dbReference type="RuleBase" id="RU003664"/>
    </source>
</evidence>
<dbReference type="AlphaFoldDB" id="A0A2L2BS06"/>
<evidence type="ECO:0000259" key="9">
    <source>
        <dbReference type="Pfam" id="PF02875"/>
    </source>
</evidence>
<dbReference type="PANTHER" id="PTHR43692:SF1">
    <property type="entry name" value="UDP-N-ACETYLMURAMOYLALANINE--D-GLUTAMATE LIGASE"/>
    <property type="match status" value="1"/>
</dbReference>
<dbReference type="PANTHER" id="PTHR43692">
    <property type="entry name" value="UDP-N-ACETYLMURAMOYLALANINE--D-GLUTAMATE LIGASE"/>
    <property type="match status" value="1"/>
</dbReference>
<dbReference type="GO" id="GO:0009252">
    <property type="term" value="P:peptidoglycan biosynthetic process"/>
    <property type="evidence" value="ECO:0007669"/>
    <property type="project" value="UniProtKB-UniRule"/>
</dbReference>
<evidence type="ECO:0000256" key="3">
    <source>
        <dbReference type="ARBA" id="ARBA00022490"/>
    </source>
</evidence>
<dbReference type="Gene3D" id="3.90.190.20">
    <property type="entry name" value="Mur ligase, C-terminal domain"/>
    <property type="match status" value="1"/>
</dbReference>
<accession>A0A2L2BS06</accession>
<keyword evidence="3 7" id="KW-0963">Cytoplasm</keyword>
<keyword evidence="6 7" id="KW-0067">ATP-binding</keyword>
<dbReference type="EC" id="6.3.2.9" evidence="7 8"/>
<name>A0A2L2BS06_9MICO</name>
<dbReference type="InterPro" id="IPR005762">
    <property type="entry name" value="MurD"/>
</dbReference>
<evidence type="ECO:0000256" key="6">
    <source>
        <dbReference type="ARBA" id="ARBA00022840"/>
    </source>
</evidence>
<evidence type="ECO:0000256" key="5">
    <source>
        <dbReference type="ARBA" id="ARBA00022741"/>
    </source>
</evidence>
<comment type="function">
    <text evidence="7 8">Cell wall formation. Catalyzes the addition of glutamate to the nucleotide precursor UDP-N-acetylmuramoyl-L-alanine (UMA).</text>
</comment>
<dbReference type="GO" id="GO:0008360">
    <property type="term" value="P:regulation of cell shape"/>
    <property type="evidence" value="ECO:0007669"/>
    <property type="project" value="UniProtKB-KW"/>
</dbReference>
<evidence type="ECO:0000256" key="1">
    <source>
        <dbReference type="ARBA" id="ARBA00004496"/>
    </source>
</evidence>
<dbReference type="InterPro" id="IPR036565">
    <property type="entry name" value="Mur-like_cat_sf"/>
</dbReference>
<evidence type="ECO:0000313" key="12">
    <source>
        <dbReference type="Proteomes" id="UP000243077"/>
    </source>
</evidence>
<evidence type="ECO:0000256" key="7">
    <source>
        <dbReference type="HAMAP-Rule" id="MF_00639"/>
    </source>
</evidence>
<comment type="similarity">
    <text evidence="7">Belongs to the MurCDEF family.</text>
</comment>
<comment type="catalytic activity">
    <reaction evidence="7 8">
        <text>UDP-N-acetyl-alpha-D-muramoyl-L-alanine + D-glutamate + ATP = UDP-N-acetyl-alpha-D-muramoyl-L-alanyl-D-glutamate + ADP + phosphate + H(+)</text>
        <dbReference type="Rhea" id="RHEA:16429"/>
        <dbReference type="ChEBI" id="CHEBI:15378"/>
        <dbReference type="ChEBI" id="CHEBI:29986"/>
        <dbReference type="ChEBI" id="CHEBI:30616"/>
        <dbReference type="ChEBI" id="CHEBI:43474"/>
        <dbReference type="ChEBI" id="CHEBI:83898"/>
        <dbReference type="ChEBI" id="CHEBI:83900"/>
        <dbReference type="ChEBI" id="CHEBI:456216"/>
        <dbReference type="EC" id="6.3.2.9"/>
    </reaction>
</comment>
<proteinExistence type="inferred from homology"/>
<dbReference type="GO" id="GO:0051301">
    <property type="term" value="P:cell division"/>
    <property type="evidence" value="ECO:0007669"/>
    <property type="project" value="UniProtKB-KW"/>
</dbReference>
<dbReference type="Gene3D" id="3.40.1190.10">
    <property type="entry name" value="Mur-like, catalytic domain"/>
    <property type="match status" value="1"/>
</dbReference>
<dbReference type="GO" id="GO:0005737">
    <property type="term" value="C:cytoplasm"/>
    <property type="evidence" value="ECO:0007669"/>
    <property type="project" value="UniProtKB-SubCell"/>
</dbReference>
<dbReference type="NCBIfam" id="TIGR01087">
    <property type="entry name" value="murD"/>
    <property type="match status" value="1"/>
</dbReference>
<evidence type="ECO:0000313" key="11">
    <source>
        <dbReference type="EMBL" id="AVG24455.1"/>
    </source>
</evidence>
<keyword evidence="7 8" id="KW-0961">Cell wall biogenesis/degradation</keyword>
<dbReference type="UniPathway" id="UPA00219"/>
<gene>
    <name evidence="7" type="primary">murD</name>
    <name evidence="11" type="ORF">C3B54_111517</name>
</gene>
<dbReference type="GO" id="GO:0008764">
    <property type="term" value="F:UDP-N-acetylmuramoylalanine-D-glutamate ligase activity"/>
    <property type="evidence" value="ECO:0007669"/>
    <property type="project" value="UniProtKB-UniRule"/>
</dbReference>
<protein>
    <recommendedName>
        <fullName evidence="7 8">UDP-N-acetylmuramoylalanine--D-glutamate ligase</fullName>
        <ecNumber evidence="7 8">6.3.2.9</ecNumber>
    </recommendedName>
    <alternativeName>
        <fullName evidence="7">D-glutamic acid-adding enzyme</fullName>
    </alternativeName>
    <alternativeName>
        <fullName evidence="7">UDP-N-acetylmuramoyl-L-alanyl-D-glutamate synthetase</fullName>
    </alternativeName>
</protein>
<dbReference type="GO" id="GO:0071555">
    <property type="term" value="P:cell wall organization"/>
    <property type="evidence" value="ECO:0007669"/>
    <property type="project" value="UniProtKB-KW"/>
</dbReference>
<dbReference type="InterPro" id="IPR004101">
    <property type="entry name" value="Mur_ligase_C"/>
</dbReference>
<feature type="binding site" evidence="7">
    <location>
        <begin position="129"/>
        <end position="135"/>
    </location>
    <ligand>
        <name>ATP</name>
        <dbReference type="ChEBI" id="CHEBI:30616"/>
    </ligand>
</feature>
<keyword evidence="4 7" id="KW-0436">Ligase</keyword>
<keyword evidence="5 7" id="KW-0547">Nucleotide-binding</keyword>
<comment type="pathway">
    <text evidence="2 7 8">Cell wall biogenesis; peptidoglycan biosynthesis.</text>
</comment>
<dbReference type="Gene3D" id="3.40.50.720">
    <property type="entry name" value="NAD(P)-binding Rossmann-like Domain"/>
    <property type="match status" value="1"/>
</dbReference>
<feature type="domain" description="Mur ligase central" evidence="10">
    <location>
        <begin position="127"/>
        <end position="296"/>
    </location>
</feature>
<dbReference type="Pfam" id="PF02875">
    <property type="entry name" value="Mur_ligase_C"/>
    <property type="match status" value="1"/>
</dbReference>
<reference evidence="11 12" key="1">
    <citation type="submission" date="2018-02" db="EMBL/GenBank/DDBJ databases">
        <title>Complete genome of the streamlined marine actinobacterium Pontimonas salivibrio CL-TW6 adapted to coastal planktonic lifestype.</title>
        <authorList>
            <person name="Cho B.C."/>
            <person name="Hardies S.C."/>
            <person name="Jang G.I."/>
            <person name="Hwang C.Y."/>
        </authorList>
    </citation>
    <scope>NUCLEOTIDE SEQUENCE [LARGE SCALE GENOMIC DNA]</scope>
    <source>
        <strain evidence="11 12">CL-TW6</strain>
    </source>
</reference>
<sequence length="481" mass="51271">MRFAERGLTPSDLAGATVAIVGIGREGQAVARMLERDVPTATLLALDQADGEHASVWRASFDIPLHIATGEQDAASGVLSSGIDIAVVSPGIPPRNPLLRALQAADVTITSGTDLFFSLNHERIIGVTGSKGKSTTSAVVHHLLRAHGVDAVLGGNVGVPLWDLPEATWVVAEVSSYQATGLHFSPHTAVLTALFEEHIDWHGSFEAYATDKLNLVGHGPTHVVVNTTQQTLMTELTARYSNLPLITVGEGSAWHIERVDDRAFIAHHDQQLIALDALPVVGEHNAWNVLLALAAVETVITLDPSVIADALASFHPLPHRMQPVSDPSGVRFINDSLATNPPALAAALRSLRSERVIALVGGRDRGVDDESLRQELVEHPPAALIGLPDSGPDLLRKVRGWLTDAGVDQGRWPRLEVAADMDDAVAAARTIAGPGDVVTLSPGAPSFGRYRDYQERAEDFIRAVEHTAPHGTHERTPPHGA</sequence>
<evidence type="ECO:0000256" key="4">
    <source>
        <dbReference type="ARBA" id="ARBA00022598"/>
    </source>
</evidence>
<evidence type="ECO:0000256" key="2">
    <source>
        <dbReference type="ARBA" id="ARBA00004752"/>
    </source>
</evidence>
<dbReference type="Pfam" id="PF08245">
    <property type="entry name" value="Mur_ligase_M"/>
    <property type="match status" value="1"/>
</dbReference>
<keyword evidence="7 8" id="KW-0131">Cell cycle</keyword>
<dbReference type="InterPro" id="IPR036615">
    <property type="entry name" value="Mur_ligase_C_dom_sf"/>
</dbReference>
<dbReference type="EMBL" id="CP026923">
    <property type="protein sequence ID" value="AVG24455.1"/>
    <property type="molecule type" value="Genomic_DNA"/>
</dbReference>
<dbReference type="SUPFAM" id="SSF51984">
    <property type="entry name" value="MurCD N-terminal domain"/>
    <property type="match status" value="1"/>
</dbReference>
<dbReference type="SUPFAM" id="SSF53244">
    <property type="entry name" value="MurD-like peptide ligases, peptide-binding domain"/>
    <property type="match status" value="1"/>
</dbReference>
<feature type="domain" description="Mur ligase C-terminal" evidence="9">
    <location>
        <begin position="319"/>
        <end position="441"/>
    </location>
</feature>